<dbReference type="CDD" id="cd00096">
    <property type="entry name" value="Ig"/>
    <property type="match status" value="1"/>
</dbReference>
<feature type="compositionally biased region" description="Low complexity" evidence="7">
    <location>
        <begin position="1485"/>
        <end position="1495"/>
    </location>
</feature>
<dbReference type="GO" id="GO:0005524">
    <property type="term" value="F:ATP binding"/>
    <property type="evidence" value="ECO:0007669"/>
    <property type="project" value="UniProtKB-UniRule"/>
</dbReference>
<feature type="domain" description="Protein kinase" evidence="8">
    <location>
        <begin position="866"/>
        <end position="1121"/>
    </location>
</feature>
<evidence type="ECO:0000313" key="11">
    <source>
        <dbReference type="EMBL" id="KAK7590722.1"/>
    </source>
</evidence>
<keyword evidence="2" id="KW-0677">Repeat</keyword>
<dbReference type="SMART" id="SM00408">
    <property type="entry name" value="IGc2"/>
    <property type="match status" value="5"/>
</dbReference>
<evidence type="ECO:0000256" key="4">
    <source>
        <dbReference type="ARBA" id="ARBA00022840"/>
    </source>
</evidence>
<feature type="compositionally biased region" description="Basic and acidic residues" evidence="7">
    <location>
        <begin position="1443"/>
        <end position="1456"/>
    </location>
</feature>
<dbReference type="PANTHER" id="PTHR47633">
    <property type="entry name" value="IMMUNOGLOBULIN"/>
    <property type="match status" value="1"/>
</dbReference>
<dbReference type="InterPro" id="IPR017441">
    <property type="entry name" value="Protein_kinase_ATP_BS"/>
</dbReference>
<name>A0AAN9TG31_9HEMI</name>
<dbReference type="FunFam" id="2.60.40.10:FF:000031">
    <property type="entry name" value="Myosin-binding protein C, slow type"/>
    <property type="match status" value="1"/>
</dbReference>
<comment type="caution">
    <text evidence="11">The sequence shown here is derived from an EMBL/GenBank/DDBJ whole genome shotgun (WGS) entry which is preliminary data.</text>
</comment>
<dbReference type="FunFam" id="1.10.510.10:FF:000175">
    <property type="entry name" value="Myosin light chain kinase, smooth muscle"/>
    <property type="match status" value="1"/>
</dbReference>
<reference evidence="11 12" key="1">
    <citation type="submission" date="2024-03" db="EMBL/GenBank/DDBJ databases">
        <title>Adaptation during the transition from Ophiocordyceps entomopathogen to insect associate is accompanied by gene loss and intensified selection.</title>
        <authorList>
            <person name="Ward C.M."/>
            <person name="Onetto C.A."/>
            <person name="Borneman A.R."/>
        </authorList>
    </citation>
    <scope>NUCLEOTIDE SEQUENCE [LARGE SCALE GENOMIC DNA]</scope>
    <source>
        <strain evidence="11">AWRI1</strain>
        <tissue evidence="11">Single Adult Female</tissue>
    </source>
</reference>
<dbReference type="InterPro" id="IPR003961">
    <property type="entry name" value="FN3_dom"/>
</dbReference>
<feature type="compositionally biased region" description="Low complexity" evidence="7">
    <location>
        <begin position="1276"/>
        <end position="1288"/>
    </location>
</feature>
<dbReference type="CDD" id="cd14103">
    <property type="entry name" value="STKc_MLCK"/>
    <property type="match status" value="1"/>
</dbReference>
<dbReference type="Pfam" id="PF00069">
    <property type="entry name" value="Pkinase"/>
    <property type="match status" value="1"/>
</dbReference>
<dbReference type="SMART" id="SM00220">
    <property type="entry name" value="S_TKc"/>
    <property type="match status" value="1"/>
</dbReference>
<feature type="domain" description="Ig-like" evidence="9">
    <location>
        <begin position="133"/>
        <end position="224"/>
    </location>
</feature>
<feature type="domain" description="Fibronectin type-III" evidence="10">
    <location>
        <begin position="746"/>
        <end position="844"/>
    </location>
</feature>
<dbReference type="InterPro" id="IPR007110">
    <property type="entry name" value="Ig-like_dom"/>
</dbReference>
<dbReference type="InterPro" id="IPR013783">
    <property type="entry name" value="Ig-like_fold"/>
</dbReference>
<dbReference type="PROSITE" id="PS50853">
    <property type="entry name" value="FN3"/>
    <property type="match status" value="1"/>
</dbReference>
<sequence length="1571" mass="174632">MYSDRHLSPSMKTDLDASIDETNYILCLVSGFTAILDLCHQFACECNITNYLLDYYRDYDEFKISTSDLDPFLYRLEIPRVKFDHTGAYTIIAKNEVGEAKAIVSLQVYTKETIKAIGMNCEKTKYSQVEKIPKIKRHLTDVKCCDGDSVTFEFEVDTEGDSSDIDFHWYKNGKLIPLGEDFESNVRGSVASFVIKQVYPEDEGQYSCIVTNNLGTATSTACLIVNVAEEKENIIHRQMSRPSRTRSRSTTPVPFHRSIFPKENIMPEKYHSKRAAPKFYTVPHNKVAEIGDTVRFQCSVTGDPPPSTSWDKNNVPISSSDHILVQEQNDLRILEISNVSHDDEGLYRIVVENDYGQVVATVRLDIISHRNRQRTGVANRSYEKHFGRHPIGKVANADGTCAISCNIPNSSTNSSATWYKNGEALNGKENIISKHCDSGFQLHFNNLSMDDSGVYTCILENCGGKTRCSAELIVLENNNSKNMDLQPPVFLSGLSRKAFVNEGKCFQFRVKLQGAFPMYVTWYKNDEKLPECNDFQYIDHGHGEFSLKLNDTFLADSGLYKCEACNCHGDAVSVGHLIVSDATECCDNTFAEKSSLVNGQIDMACQENGIKKVAKEQDSDSEVFDNKIVNKISINGNNSCGTNSSYCNGNLSPATILEGPGDLTVLRGGGASLKVVFFGNPEPSVRWIKGGRVLSQSNRISVCSNGGESVLKINQINADDGGKYEVIVQNSLGTDVHCISLAVEGSPDPPNGQPNAVAGDRSATVTWCSSPYDGGCKITSYTIEMRSYSNSQWRRVMENCHSLFCTIRGLQPGESYIFRIRAENVHGLSKPSAESVPTYITHADVTSPVEKKKVNIQHGELFTNQYEVLEELGKGRYGIVHKTQDKEFGNFYAAKFVRCIKSKDKDKVREEITIMNALKHPKLLQLIAAYENPKEIIMVTEYISGGELFERVVADDFTLTERDCILFMRQICEGVAYIHKNNVVHLDLKPENIMCVSRTSHQIKLIDFGLAQKISPDTPVRVLFGTPEFIPPEIINYEPIGTESDMWSVGVICYVLLSGLSPFMGENDAETFANITRSDFDFDDEAFEAISKDAKDFISSLLIKRKEKRLTAKQCLHHKWLAQHDKTMSCVKLCTDKLKKFIIRRKWQKTGNAIRALGRMATLSAASRRNSSTNSSSSSSPRVSLSGAYSSRMSSLGEDNSLLSEVSCRNSNPTPDNSEKVLNHLNSHPPSHPDSSNNSQILRSPKASRKSVVFQETNGAISSREDSLEDDDIKNNNRLSSSNKLNSSLSKSCCDIVEKEQSSLSSSCSTSRLLSSVISKISSESPETRLRDKLVLTDTISSPRSQNTSTINVKSSLSRQSDKESQSITSSDKVFERISPSRKVSQRIPSSDNSSERKSPSPRISERIRASDKASERLSPPHKVPDRIATTDKASERLSPSHKVSERITTSDKPSERLAPSHTVSENRLSKLGRDLPKGLASDCTNTNNASSNNSGLKTESSVSNLRTKVPEKTNIPSKLSDAAKIKTSERLKKFEQLSNISSNCTPKMKKETLASNKSNFQKAVAFWNRE</sequence>
<evidence type="ECO:0000313" key="12">
    <source>
        <dbReference type="Proteomes" id="UP001367676"/>
    </source>
</evidence>
<dbReference type="CDD" id="cd00063">
    <property type="entry name" value="FN3"/>
    <property type="match status" value="1"/>
</dbReference>
<keyword evidence="4 6" id="KW-0067">ATP-binding</keyword>
<feature type="compositionally biased region" description="Polar residues" evidence="7">
    <location>
        <begin position="1496"/>
        <end position="1507"/>
    </location>
</feature>
<dbReference type="InterPro" id="IPR008271">
    <property type="entry name" value="Ser/Thr_kinase_AS"/>
</dbReference>
<feature type="compositionally biased region" description="Polar residues" evidence="7">
    <location>
        <begin position="1205"/>
        <end position="1216"/>
    </location>
</feature>
<dbReference type="PROSITE" id="PS00107">
    <property type="entry name" value="PROTEIN_KINASE_ATP"/>
    <property type="match status" value="1"/>
</dbReference>
<keyword evidence="5" id="KW-0393">Immunoglobulin domain</keyword>
<proteinExistence type="inferred from homology"/>
<dbReference type="SMART" id="SM00060">
    <property type="entry name" value="FN3"/>
    <property type="match status" value="1"/>
</dbReference>
<evidence type="ECO:0000256" key="6">
    <source>
        <dbReference type="PROSITE-ProRule" id="PRU10141"/>
    </source>
</evidence>
<dbReference type="PANTHER" id="PTHR47633:SF7">
    <property type="entry name" value="TITIN HOMOLOG"/>
    <property type="match status" value="1"/>
</dbReference>
<dbReference type="SUPFAM" id="SSF56112">
    <property type="entry name" value="Protein kinase-like (PK-like)"/>
    <property type="match status" value="1"/>
</dbReference>
<feature type="domain" description="Ig-like" evidence="9">
    <location>
        <begin position="392"/>
        <end position="473"/>
    </location>
</feature>
<dbReference type="PROSITE" id="PS50011">
    <property type="entry name" value="PROTEIN_KINASE_DOM"/>
    <property type="match status" value="1"/>
</dbReference>
<dbReference type="Pfam" id="PF07679">
    <property type="entry name" value="I-set"/>
    <property type="match status" value="6"/>
</dbReference>
<feature type="region of interest" description="Disordered" evidence="7">
    <location>
        <begin position="1341"/>
        <end position="1510"/>
    </location>
</feature>
<dbReference type="EMBL" id="JBBCAQ010000022">
    <property type="protein sequence ID" value="KAK7590722.1"/>
    <property type="molecule type" value="Genomic_DNA"/>
</dbReference>
<comment type="similarity">
    <text evidence="1">Belongs to the protein kinase superfamily. CAMK Ser/Thr protein kinase family.</text>
</comment>
<dbReference type="SUPFAM" id="SSF48726">
    <property type="entry name" value="Immunoglobulin"/>
    <property type="match status" value="6"/>
</dbReference>
<dbReference type="PROSITE" id="PS50835">
    <property type="entry name" value="IG_LIKE"/>
    <property type="match status" value="5"/>
</dbReference>
<dbReference type="InterPro" id="IPR011009">
    <property type="entry name" value="Kinase-like_dom_sf"/>
</dbReference>
<dbReference type="InterPro" id="IPR003599">
    <property type="entry name" value="Ig_sub"/>
</dbReference>
<dbReference type="SMART" id="SM00409">
    <property type="entry name" value="IG"/>
    <property type="match status" value="6"/>
</dbReference>
<dbReference type="InterPro" id="IPR013098">
    <property type="entry name" value="Ig_I-set"/>
</dbReference>
<dbReference type="InterPro" id="IPR036116">
    <property type="entry name" value="FN3_sf"/>
</dbReference>
<evidence type="ECO:0000256" key="1">
    <source>
        <dbReference type="ARBA" id="ARBA00006692"/>
    </source>
</evidence>
<dbReference type="InterPro" id="IPR000719">
    <property type="entry name" value="Prot_kinase_dom"/>
</dbReference>
<evidence type="ECO:0000256" key="3">
    <source>
        <dbReference type="ARBA" id="ARBA00022741"/>
    </source>
</evidence>
<feature type="compositionally biased region" description="Polar residues" evidence="7">
    <location>
        <begin position="1341"/>
        <end position="1359"/>
    </location>
</feature>
<feature type="compositionally biased region" description="Basic and acidic residues" evidence="7">
    <location>
        <begin position="1468"/>
        <end position="1477"/>
    </location>
</feature>
<dbReference type="InterPro" id="IPR003598">
    <property type="entry name" value="Ig_sub2"/>
</dbReference>
<dbReference type="GO" id="GO:0030017">
    <property type="term" value="C:sarcomere"/>
    <property type="evidence" value="ECO:0007669"/>
    <property type="project" value="UniProtKB-ARBA"/>
</dbReference>
<feature type="compositionally biased region" description="Low complexity" evidence="7">
    <location>
        <begin position="1223"/>
        <end position="1239"/>
    </location>
</feature>
<dbReference type="PROSITE" id="PS00108">
    <property type="entry name" value="PROTEIN_KINASE_ST"/>
    <property type="match status" value="1"/>
</dbReference>
<gene>
    <name evidence="11" type="ORF">V9T40_002335</name>
</gene>
<dbReference type="Pfam" id="PF00041">
    <property type="entry name" value="fn3"/>
    <property type="match status" value="1"/>
</dbReference>
<dbReference type="SUPFAM" id="SSF49265">
    <property type="entry name" value="Fibronectin type III"/>
    <property type="match status" value="1"/>
</dbReference>
<evidence type="ECO:0008006" key="13">
    <source>
        <dbReference type="Google" id="ProtNLM"/>
    </source>
</evidence>
<evidence type="ECO:0000259" key="8">
    <source>
        <dbReference type="PROSITE" id="PS50011"/>
    </source>
</evidence>
<evidence type="ECO:0000256" key="5">
    <source>
        <dbReference type="ARBA" id="ARBA00023319"/>
    </source>
</evidence>
<dbReference type="Proteomes" id="UP001367676">
    <property type="component" value="Unassembled WGS sequence"/>
</dbReference>
<feature type="domain" description="Ig-like" evidence="9">
    <location>
        <begin position="487"/>
        <end position="580"/>
    </location>
</feature>
<dbReference type="GO" id="GO:0030154">
    <property type="term" value="P:cell differentiation"/>
    <property type="evidence" value="ECO:0007669"/>
    <property type="project" value="UniProtKB-ARBA"/>
</dbReference>
<dbReference type="Gene3D" id="3.30.200.20">
    <property type="entry name" value="Phosphorylase Kinase, domain 1"/>
    <property type="match status" value="1"/>
</dbReference>
<organism evidence="11 12">
    <name type="scientific">Parthenolecanium corni</name>
    <dbReference type="NCBI Taxonomy" id="536013"/>
    <lineage>
        <taxon>Eukaryota</taxon>
        <taxon>Metazoa</taxon>
        <taxon>Ecdysozoa</taxon>
        <taxon>Arthropoda</taxon>
        <taxon>Hexapoda</taxon>
        <taxon>Insecta</taxon>
        <taxon>Pterygota</taxon>
        <taxon>Neoptera</taxon>
        <taxon>Paraneoptera</taxon>
        <taxon>Hemiptera</taxon>
        <taxon>Sternorrhyncha</taxon>
        <taxon>Coccoidea</taxon>
        <taxon>Coccidae</taxon>
        <taxon>Parthenolecanium</taxon>
    </lineage>
</organism>
<protein>
    <recommendedName>
        <fullName evidence="13">Myosin light chain kinase, smooth muscle</fullName>
    </recommendedName>
</protein>
<feature type="domain" description="Ig-like" evidence="9">
    <location>
        <begin position="277"/>
        <end position="365"/>
    </location>
</feature>
<feature type="compositionally biased region" description="Low complexity" evidence="7">
    <location>
        <begin position="1164"/>
        <end position="1186"/>
    </location>
</feature>
<dbReference type="Gene3D" id="1.10.510.10">
    <property type="entry name" value="Transferase(Phosphotransferase) domain 1"/>
    <property type="match status" value="1"/>
</dbReference>
<dbReference type="FunFam" id="2.60.40.10:FF:001452">
    <property type="entry name" value="Uncharacterized protein, isoform F"/>
    <property type="match status" value="1"/>
</dbReference>
<keyword evidence="12" id="KW-1185">Reference proteome</keyword>
<feature type="binding site" evidence="6">
    <location>
        <position position="895"/>
    </location>
    <ligand>
        <name>ATP</name>
        <dbReference type="ChEBI" id="CHEBI:30616"/>
    </ligand>
</feature>
<feature type="region of interest" description="Disordered" evidence="7">
    <location>
        <begin position="1164"/>
        <end position="1192"/>
    </location>
</feature>
<keyword evidence="3 6" id="KW-0547">Nucleotide-binding</keyword>
<dbReference type="Gene3D" id="2.60.40.10">
    <property type="entry name" value="Immunoglobulins"/>
    <property type="match status" value="7"/>
</dbReference>
<feature type="region of interest" description="Disordered" evidence="7">
    <location>
        <begin position="1205"/>
        <end position="1288"/>
    </location>
</feature>
<dbReference type="InterPro" id="IPR036179">
    <property type="entry name" value="Ig-like_dom_sf"/>
</dbReference>
<feature type="domain" description="Ig-like" evidence="9">
    <location>
        <begin position="653"/>
        <end position="742"/>
    </location>
</feature>
<dbReference type="FunFam" id="2.60.40.10:FF:000107">
    <property type="entry name" value="Myosin, light chain kinase a"/>
    <property type="match status" value="1"/>
</dbReference>
<dbReference type="GO" id="GO:0004672">
    <property type="term" value="F:protein kinase activity"/>
    <property type="evidence" value="ECO:0007669"/>
    <property type="project" value="InterPro"/>
</dbReference>
<feature type="compositionally biased region" description="Basic and acidic residues" evidence="7">
    <location>
        <begin position="1394"/>
        <end position="1416"/>
    </location>
</feature>
<evidence type="ECO:0000256" key="2">
    <source>
        <dbReference type="ARBA" id="ARBA00022737"/>
    </source>
</evidence>
<accession>A0AAN9TG31</accession>
<evidence type="ECO:0000256" key="7">
    <source>
        <dbReference type="SAM" id="MobiDB-lite"/>
    </source>
</evidence>
<evidence type="ECO:0000259" key="9">
    <source>
        <dbReference type="PROSITE" id="PS50835"/>
    </source>
</evidence>
<evidence type="ECO:0000259" key="10">
    <source>
        <dbReference type="PROSITE" id="PS50853"/>
    </source>
</evidence>
<feature type="compositionally biased region" description="Basic and acidic residues" evidence="7">
    <location>
        <begin position="1423"/>
        <end position="1436"/>
    </location>
</feature>
<dbReference type="GO" id="GO:0009653">
    <property type="term" value="P:anatomical structure morphogenesis"/>
    <property type="evidence" value="ECO:0007669"/>
    <property type="project" value="UniProtKB-ARBA"/>
</dbReference>